<dbReference type="RefSeq" id="WP_041048102.1">
    <property type="nucleotide sequence ID" value="NZ_JXAK01000021.1"/>
</dbReference>
<proteinExistence type="predicted"/>
<dbReference type="Pfam" id="PF13022">
    <property type="entry name" value="HTH_Tnp_1_2"/>
    <property type="match status" value="1"/>
</dbReference>
<evidence type="ECO:0000259" key="1">
    <source>
        <dbReference type="Pfam" id="PF13022"/>
    </source>
</evidence>
<name>A0ABR5AHD6_9BACL</name>
<dbReference type="Gene3D" id="1.10.10.60">
    <property type="entry name" value="Homeodomain-like"/>
    <property type="match status" value="1"/>
</dbReference>
<organism evidence="2 3">
    <name type="scientific">Gordoniibacillus kamchatkensis</name>
    <dbReference type="NCBI Taxonomy" id="1590651"/>
    <lineage>
        <taxon>Bacteria</taxon>
        <taxon>Bacillati</taxon>
        <taxon>Bacillota</taxon>
        <taxon>Bacilli</taxon>
        <taxon>Bacillales</taxon>
        <taxon>Paenibacillaceae</taxon>
        <taxon>Gordoniibacillus</taxon>
    </lineage>
</organism>
<accession>A0ABR5AHD6</accession>
<protein>
    <recommendedName>
        <fullName evidence="1">Homeodomain phBC6A51-type domain-containing protein</fullName>
    </recommendedName>
</protein>
<feature type="domain" description="Homeodomain phBC6A51-type" evidence="1">
    <location>
        <begin position="13"/>
        <end position="111"/>
    </location>
</feature>
<evidence type="ECO:0000313" key="2">
    <source>
        <dbReference type="EMBL" id="KIL40454.1"/>
    </source>
</evidence>
<dbReference type="Proteomes" id="UP000031967">
    <property type="component" value="Unassembled WGS sequence"/>
</dbReference>
<reference evidence="2 3" key="1">
    <citation type="submission" date="2014-12" db="EMBL/GenBank/DDBJ databases">
        <title>Draft genome sequence of Paenibacillus kamchatkensis strain B-2647.</title>
        <authorList>
            <person name="Karlyshev A.V."/>
            <person name="Kudryashova E.B."/>
        </authorList>
    </citation>
    <scope>NUCLEOTIDE SEQUENCE [LARGE SCALE GENOMIC DNA]</scope>
    <source>
        <strain evidence="2 3">VKM B-2647</strain>
    </source>
</reference>
<comment type="caution">
    <text evidence="2">The sequence shown here is derived from an EMBL/GenBank/DDBJ whole genome shotgun (WGS) entry which is preliminary data.</text>
</comment>
<dbReference type="InterPro" id="IPR024978">
    <property type="entry name" value="Homeodomain_phBC6A51-type"/>
</dbReference>
<sequence>MTHFNETDQRVIEELSNQNGRTFEQIAEAVGISVRQLHRIRQKPAVKAELKRLSNENSSEVVILAMPDIVRALTKKAKNGDVKAAQLLFQMQGLLIDRKEITATTQTAPSSYEDMSKDEIAARMAEIQRQLDARPKRIEIALPSPHSNKDYGLN</sequence>
<dbReference type="EMBL" id="JXAK01000021">
    <property type="protein sequence ID" value="KIL40454.1"/>
    <property type="molecule type" value="Genomic_DNA"/>
</dbReference>
<gene>
    <name evidence="2" type="ORF">SD70_13705</name>
</gene>
<evidence type="ECO:0000313" key="3">
    <source>
        <dbReference type="Proteomes" id="UP000031967"/>
    </source>
</evidence>
<keyword evidence="3" id="KW-1185">Reference proteome</keyword>